<evidence type="ECO:0000313" key="3">
    <source>
        <dbReference type="Proteomes" id="UP000011761"/>
    </source>
</evidence>
<evidence type="ECO:0000313" key="2">
    <source>
        <dbReference type="EMBL" id="EMC91594.1"/>
    </source>
</evidence>
<sequence>MAAPQACVLESISLLDFVQLVLDQHNAPSTMIVCGNRDAFLEQLTAATQPASSDEALPDQSDTREFSRETPPPHATQRWHVPTLRLLSKSRTVKLAFCPDITHLRAYLATYTPYGCYSDAIVSREGSDSQRILAIVDLVQLHRPTSAFSAQGLNRTLSISIEAAHRTKSALLLAESTPETQVATTQADLASTSPDLERPSATSIWDEEVSILNVTTKSFGVGERGWVGRTVKLRTIAARWCTFRKMND</sequence>
<dbReference type="AlphaFoldDB" id="M2MY57"/>
<dbReference type="GeneID" id="19108070"/>
<keyword evidence="3" id="KW-1185">Reference proteome</keyword>
<dbReference type="OMA" id="DTHLIVC"/>
<protein>
    <submittedName>
        <fullName evidence="2">Uncharacterized protein</fullName>
    </submittedName>
</protein>
<gene>
    <name evidence="2" type="ORF">BAUCODRAFT_126594</name>
</gene>
<dbReference type="EMBL" id="KB445563">
    <property type="protein sequence ID" value="EMC91594.1"/>
    <property type="molecule type" value="Genomic_DNA"/>
</dbReference>
<dbReference type="RefSeq" id="XP_007681122.1">
    <property type="nucleotide sequence ID" value="XM_007682932.1"/>
</dbReference>
<evidence type="ECO:0000256" key="1">
    <source>
        <dbReference type="SAM" id="MobiDB-lite"/>
    </source>
</evidence>
<feature type="region of interest" description="Disordered" evidence="1">
    <location>
        <begin position="48"/>
        <end position="78"/>
    </location>
</feature>
<accession>M2MY57</accession>
<dbReference type="OrthoDB" id="5391496at2759"/>
<dbReference type="KEGG" id="bcom:BAUCODRAFT_126594"/>
<dbReference type="HOGENOM" id="CLU_071085_0_0_1"/>
<dbReference type="Proteomes" id="UP000011761">
    <property type="component" value="Unassembled WGS sequence"/>
</dbReference>
<name>M2MY57_BAUPA</name>
<reference evidence="2 3" key="1">
    <citation type="journal article" date="2012" name="PLoS Pathog.">
        <title>Diverse lifestyles and strategies of plant pathogenesis encoded in the genomes of eighteen Dothideomycetes fungi.</title>
        <authorList>
            <person name="Ohm R.A."/>
            <person name="Feau N."/>
            <person name="Henrissat B."/>
            <person name="Schoch C.L."/>
            <person name="Horwitz B.A."/>
            <person name="Barry K.W."/>
            <person name="Condon B.J."/>
            <person name="Copeland A.C."/>
            <person name="Dhillon B."/>
            <person name="Glaser F."/>
            <person name="Hesse C.N."/>
            <person name="Kosti I."/>
            <person name="LaButti K."/>
            <person name="Lindquist E.A."/>
            <person name="Lucas S."/>
            <person name="Salamov A.A."/>
            <person name="Bradshaw R.E."/>
            <person name="Ciuffetti L."/>
            <person name="Hamelin R.C."/>
            <person name="Kema G.H.J."/>
            <person name="Lawrence C."/>
            <person name="Scott J.A."/>
            <person name="Spatafora J.W."/>
            <person name="Turgeon B.G."/>
            <person name="de Wit P.J.G.M."/>
            <person name="Zhong S."/>
            <person name="Goodwin S.B."/>
            <person name="Grigoriev I.V."/>
        </authorList>
    </citation>
    <scope>NUCLEOTIDE SEQUENCE [LARGE SCALE GENOMIC DNA]</scope>
    <source>
        <strain evidence="2 3">UAMH 10762</strain>
    </source>
</reference>
<dbReference type="eggNOG" id="ENOG502SDG8">
    <property type="taxonomic scope" value="Eukaryota"/>
</dbReference>
<organism evidence="2 3">
    <name type="scientific">Baudoinia panamericana (strain UAMH 10762)</name>
    <name type="common">Angels' share fungus</name>
    <name type="synonym">Baudoinia compniacensis (strain UAMH 10762)</name>
    <dbReference type="NCBI Taxonomy" id="717646"/>
    <lineage>
        <taxon>Eukaryota</taxon>
        <taxon>Fungi</taxon>
        <taxon>Dikarya</taxon>
        <taxon>Ascomycota</taxon>
        <taxon>Pezizomycotina</taxon>
        <taxon>Dothideomycetes</taxon>
        <taxon>Dothideomycetidae</taxon>
        <taxon>Mycosphaerellales</taxon>
        <taxon>Teratosphaeriaceae</taxon>
        <taxon>Baudoinia</taxon>
    </lineage>
</organism>
<proteinExistence type="predicted"/>